<evidence type="ECO:0000256" key="1">
    <source>
        <dbReference type="SAM" id="MobiDB-lite"/>
    </source>
</evidence>
<evidence type="ECO:0000313" key="3">
    <source>
        <dbReference type="Proteomes" id="UP001597094"/>
    </source>
</evidence>
<feature type="region of interest" description="Disordered" evidence="1">
    <location>
        <begin position="1"/>
        <end position="177"/>
    </location>
</feature>
<feature type="compositionally biased region" description="Basic and acidic residues" evidence="1">
    <location>
        <begin position="60"/>
        <end position="69"/>
    </location>
</feature>
<accession>A0ABW3SVN2</accession>
<feature type="compositionally biased region" description="Basic and acidic residues" evidence="1">
    <location>
        <begin position="1"/>
        <end position="32"/>
    </location>
</feature>
<reference evidence="3" key="1">
    <citation type="journal article" date="2019" name="Int. J. Syst. Evol. Microbiol.">
        <title>The Global Catalogue of Microorganisms (GCM) 10K type strain sequencing project: providing services to taxonomists for standard genome sequencing and annotation.</title>
        <authorList>
            <consortium name="The Broad Institute Genomics Platform"/>
            <consortium name="The Broad Institute Genome Sequencing Center for Infectious Disease"/>
            <person name="Wu L."/>
            <person name="Ma J."/>
        </authorList>
    </citation>
    <scope>NUCLEOTIDE SEQUENCE [LARGE SCALE GENOMIC DNA]</scope>
    <source>
        <strain evidence="3">JCM 31319</strain>
    </source>
</reference>
<feature type="compositionally biased region" description="Basic and acidic residues" evidence="1">
    <location>
        <begin position="145"/>
        <end position="155"/>
    </location>
</feature>
<comment type="caution">
    <text evidence="2">The sequence shown here is derived from an EMBL/GenBank/DDBJ whole genome shotgun (WGS) entry which is preliminary data.</text>
</comment>
<feature type="compositionally biased region" description="Polar residues" evidence="1">
    <location>
        <begin position="49"/>
        <end position="59"/>
    </location>
</feature>
<feature type="region of interest" description="Disordered" evidence="1">
    <location>
        <begin position="206"/>
        <end position="243"/>
    </location>
</feature>
<dbReference type="EMBL" id="JBHTLD010000333">
    <property type="protein sequence ID" value="MFD1188655.1"/>
    <property type="molecule type" value="Genomic_DNA"/>
</dbReference>
<feature type="compositionally biased region" description="Polar residues" evidence="1">
    <location>
        <begin position="107"/>
        <end position="118"/>
    </location>
</feature>
<protein>
    <recommendedName>
        <fullName evidence="4">SWFGD domain-containing protein</fullName>
    </recommendedName>
</protein>
<evidence type="ECO:0000313" key="2">
    <source>
        <dbReference type="EMBL" id="MFD1188655.1"/>
    </source>
</evidence>
<dbReference type="RefSeq" id="WP_377532642.1">
    <property type="nucleotide sequence ID" value="NZ_JBHTLD010000333.1"/>
</dbReference>
<feature type="compositionally biased region" description="Polar residues" evidence="1">
    <location>
        <begin position="209"/>
        <end position="219"/>
    </location>
</feature>
<keyword evidence="3" id="KW-1185">Reference proteome</keyword>
<sequence length="243" mass="28624">MERNNRNSRDDYRNDRNRIPEREERRSTDPDQYRGAYRLDTNSDHRNETTWNGFGSSDRNNNRGEEAYRDNNTYRTHHDRGYDHDNYSMNSRWRNSGNSNAGNSYNDQSSRYSGGNNRDSNEQYRSSSGGYRSNYSGGNSQQHRSVHDRIQDRDPYGSGNFNADYRRDTYGNGNGNNYGNEAGSLSYGYDGSSNYDPDWNRHYNPLSGERTSYHGNYTSRRPDNEQYKQNSSNRRNWNDNDRY</sequence>
<feature type="compositionally biased region" description="Low complexity" evidence="1">
    <location>
        <begin position="88"/>
        <end position="106"/>
    </location>
</feature>
<feature type="compositionally biased region" description="Low complexity" evidence="1">
    <location>
        <begin position="124"/>
        <end position="140"/>
    </location>
</feature>
<organism evidence="2 3">
    <name type="scientific">Pontibacter rugosus</name>
    <dbReference type="NCBI Taxonomy" id="1745966"/>
    <lineage>
        <taxon>Bacteria</taxon>
        <taxon>Pseudomonadati</taxon>
        <taxon>Bacteroidota</taxon>
        <taxon>Cytophagia</taxon>
        <taxon>Cytophagales</taxon>
        <taxon>Hymenobacteraceae</taxon>
        <taxon>Pontibacter</taxon>
    </lineage>
</organism>
<gene>
    <name evidence="2" type="ORF">ACFQ2O_20780</name>
</gene>
<evidence type="ECO:0008006" key="4">
    <source>
        <dbReference type="Google" id="ProtNLM"/>
    </source>
</evidence>
<name>A0ABW3SVN2_9BACT</name>
<proteinExistence type="predicted"/>
<dbReference type="Proteomes" id="UP001597094">
    <property type="component" value="Unassembled WGS sequence"/>
</dbReference>